<dbReference type="Pfam" id="PF21841">
    <property type="entry name" value="DUF6900"/>
    <property type="match status" value="1"/>
</dbReference>
<dbReference type="AlphaFoldDB" id="A0A103R5J1"/>
<protein>
    <recommendedName>
        <fullName evidence="1">DUF6900 domain-containing protein</fullName>
    </recommendedName>
</protein>
<name>A0A103R5J1_9BURK</name>
<evidence type="ECO:0000259" key="1">
    <source>
        <dbReference type="Pfam" id="PF21841"/>
    </source>
</evidence>
<comment type="caution">
    <text evidence="2">The sequence shown here is derived from an EMBL/GenBank/DDBJ whole genome shotgun (WGS) entry which is preliminary data.</text>
</comment>
<reference evidence="2 3" key="1">
    <citation type="submission" date="2015-11" db="EMBL/GenBank/DDBJ databases">
        <title>Expanding the genomic diversity of Burkholderia species for the development of highly accurate diagnostics.</title>
        <authorList>
            <person name="Sahl J."/>
            <person name="Keim P."/>
            <person name="Wagner D."/>
        </authorList>
    </citation>
    <scope>NUCLEOTIDE SEQUENCE [LARGE SCALE GENOMIC DNA]</scope>
    <source>
        <strain evidence="2 3">MSMB2036</strain>
    </source>
</reference>
<accession>A0A103R5J1</accession>
<dbReference type="InterPro" id="IPR054195">
    <property type="entry name" value="DUF6900"/>
</dbReference>
<sequence>MNRRELDALLTEIARKHLQLDTLRTRYSDRLDFHDCAVWGIRDALEAAFDAGVAHGRSLVNPSN</sequence>
<evidence type="ECO:0000313" key="3">
    <source>
        <dbReference type="Proteomes" id="UP000064029"/>
    </source>
</evidence>
<proteinExistence type="predicted"/>
<evidence type="ECO:0000313" key="2">
    <source>
        <dbReference type="EMBL" id="KVG61628.1"/>
    </source>
</evidence>
<organism evidence="2 3">
    <name type="scientific">Burkholderia ubonensis</name>
    <dbReference type="NCBI Taxonomy" id="101571"/>
    <lineage>
        <taxon>Bacteria</taxon>
        <taxon>Pseudomonadati</taxon>
        <taxon>Pseudomonadota</taxon>
        <taxon>Betaproteobacteria</taxon>
        <taxon>Burkholderiales</taxon>
        <taxon>Burkholderiaceae</taxon>
        <taxon>Burkholderia</taxon>
        <taxon>Burkholderia cepacia complex</taxon>
    </lineage>
</organism>
<feature type="domain" description="DUF6900" evidence="1">
    <location>
        <begin position="6"/>
        <end position="54"/>
    </location>
</feature>
<dbReference type="RefSeq" id="WP_059755068.1">
    <property type="nucleotide sequence ID" value="NZ_CP013415.1"/>
</dbReference>
<dbReference type="Proteomes" id="UP000064029">
    <property type="component" value="Unassembled WGS sequence"/>
</dbReference>
<gene>
    <name evidence="2" type="ORF">WJ33_31100</name>
</gene>
<dbReference type="EMBL" id="LOXM01000185">
    <property type="protein sequence ID" value="KVG61628.1"/>
    <property type="molecule type" value="Genomic_DNA"/>
</dbReference>
<dbReference type="OrthoDB" id="7067229at2"/>